<feature type="signal peptide" evidence="3">
    <location>
        <begin position="1"/>
        <end position="20"/>
    </location>
</feature>
<comment type="subcellular location">
    <subcellularLocation>
        <location evidence="1">Membrane</location>
    </subcellularLocation>
</comment>
<dbReference type="PANTHER" id="PTHR30627">
    <property type="entry name" value="PEPTIDOGLYCAN D,D-TRANSPEPTIDASE"/>
    <property type="match status" value="1"/>
</dbReference>
<keyword evidence="2" id="KW-0472">Membrane</keyword>
<dbReference type="Pfam" id="PF00905">
    <property type="entry name" value="Transpeptidase"/>
    <property type="match status" value="1"/>
</dbReference>
<evidence type="ECO:0000259" key="4">
    <source>
        <dbReference type="Pfam" id="PF00905"/>
    </source>
</evidence>
<keyword evidence="5" id="KW-0131">Cell cycle</keyword>
<keyword evidence="6" id="KW-1185">Reference proteome</keyword>
<dbReference type="InterPro" id="IPR012338">
    <property type="entry name" value="Beta-lactam/transpept-like"/>
</dbReference>
<dbReference type="Gene3D" id="3.40.710.10">
    <property type="entry name" value="DD-peptidase/beta-lactamase superfamily"/>
    <property type="match status" value="1"/>
</dbReference>
<evidence type="ECO:0000313" key="5">
    <source>
        <dbReference type="EMBL" id="RAS45168.1"/>
    </source>
</evidence>
<organism evidence="5 6">
    <name type="scientific">Prevotella pallens</name>
    <dbReference type="NCBI Taxonomy" id="60133"/>
    <lineage>
        <taxon>Bacteria</taxon>
        <taxon>Pseudomonadati</taxon>
        <taxon>Bacteroidota</taxon>
        <taxon>Bacteroidia</taxon>
        <taxon>Bacteroidales</taxon>
        <taxon>Prevotellaceae</taxon>
        <taxon>Prevotella</taxon>
    </lineage>
</organism>
<accession>A0ABX9DQL7</accession>
<dbReference type="Proteomes" id="UP000249852">
    <property type="component" value="Unassembled WGS sequence"/>
</dbReference>
<dbReference type="PANTHER" id="PTHR30627:SF1">
    <property type="entry name" value="PEPTIDOGLYCAN D,D-TRANSPEPTIDASE FTSI"/>
    <property type="match status" value="1"/>
</dbReference>
<evidence type="ECO:0000256" key="3">
    <source>
        <dbReference type="SAM" id="SignalP"/>
    </source>
</evidence>
<evidence type="ECO:0000313" key="6">
    <source>
        <dbReference type="Proteomes" id="UP000249852"/>
    </source>
</evidence>
<dbReference type="EMBL" id="QLTQ01000012">
    <property type="protein sequence ID" value="RAS45168.1"/>
    <property type="molecule type" value="Genomic_DNA"/>
</dbReference>
<proteinExistence type="predicted"/>
<comment type="caution">
    <text evidence="5">The sequence shown here is derived from an EMBL/GenBank/DDBJ whole genome shotgun (WGS) entry which is preliminary data.</text>
</comment>
<dbReference type="RefSeq" id="WP_006043831.1">
    <property type="nucleotide sequence ID" value="NZ_QLTQ01000012.1"/>
</dbReference>
<gene>
    <name evidence="5" type="ORF">BC673_11211</name>
</gene>
<keyword evidence="5" id="KW-0132">Cell division</keyword>
<dbReference type="InterPro" id="IPR001460">
    <property type="entry name" value="PCN-bd_Tpept"/>
</dbReference>
<dbReference type="SUPFAM" id="SSF56601">
    <property type="entry name" value="beta-lactamase/transpeptidase-like"/>
    <property type="match status" value="1"/>
</dbReference>
<dbReference type="InterPro" id="IPR050515">
    <property type="entry name" value="Beta-lactam/transpept"/>
</dbReference>
<name>A0ABX9DQL7_9BACT</name>
<dbReference type="Gene3D" id="3.30.450.330">
    <property type="match status" value="1"/>
</dbReference>
<evidence type="ECO:0000256" key="1">
    <source>
        <dbReference type="ARBA" id="ARBA00004370"/>
    </source>
</evidence>
<evidence type="ECO:0000256" key="2">
    <source>
        <dbReference type="ARBA" id="ARBA00023136"/>
    </source>
</evidence>
<feature type="domain" description="Penicillin-binding protein transpeptidase" evidence="4">
    <location>
        <begin position="54"/>
        <end position="334"/>
    </location>
</feature>
<feature type="chain" id="PRO_5046484880" evidence="3">
    <location>
        <begin position="21"/>
        <end position="351"/>
    </location>
</feature>
<keyword evidence="3" id="KW-0732">Signal</keyword>
<protein>
    <submittedName>
        <fullName evidence="5">Cell division protein FtsI (Penicillin-binding protein 3)</fullName>
    </submittedName>
</protein>
<sequence length="351" mass="38755">MKQFLLTILFTFVLVNASKAQQVTHIVHANEYLQRQVNSILSHNIKGLNAINGQVIIMDCKSGEIKAMVNLMNTKSGIKPAIRQLSEPTALMRTVSLLAALEQGKVKPNDSIDTKEGMIDISGYLLEDYNWRRGGNGKTSVQQGFLLSSNIATYLAVKQAFGKEYAQFHKIITDMGYGLPQDSIKAALPIPNDNITLAKFATGKNQQISPLQILTFYNAIVNNGKMVKPTFHKRDTTIIKEQLASKENIAIIQQLLVQKVKDGLAHQAYSNKVSIAGEQGAVAAKDNRANKIYCLQFCGYYPSDNPQYSIIVSLNKKGLPASGGMAGEIAKQIVNKYNKMIKIYGKIQLFN</sequence>
<dbReference type="GO" id="GO:0051301">
    <property type="term" value="P:cell division"/>
    <property type="evidence" value="ECO:0007669"/>
    <property type="project" value="UniProtKB-KW"/>
</dbReference>
<reference evidence="5 6" key="1">
    <citation type="submission" date="2018-06" db="EMBL/GenBank/DDBJ databases">
        <title>Genomic Encyclopedia of Archaeal and Bacterial Type Strains, Phase II (KMG-II): from individual species to whole genera.</title>
        <authorList>
            <person name="Goeker M."/>
        </authorList>
    </citation>
    <scope>NUCLEOTIDE SEQUENCE [LARGE SCALE GENOMIC DNA]</scope>
    <source>
        <strain evidence="5 6">DSM 18710</strain>
    </source>
</reference>